<accession>A0A6B3TU36</accession>
<reference evidence="1" key="1">
    <citation type="submission" date="2020-02" db="EMBL/GenBank/DDBJ databases">
        <title>Bacillus sedimentmangrovi sp. nov., isolated from sediment of the mangrove ecosystem.</title>
        <authorList>
            <person name="Liu G."/>
        </authorList>
    </citation>
    <scope>NUCLEOTIDE SEQUENCE [LARGE SCALE GENOMIC DNA]</scope>
    <source>
        <strain evidence="1">SgZ-7</strain>
    </source>
</reference>
<keyword evidence="2" id="KW-1185">Reference proteome</keyword>
<dbReference type="RefSeq" id="WP_163252052.1">
    <property type="nucleotide sequence ID" value="NZ_JAAIUV010000018.1"/>
</dbReference>
<proteinExistence type="predicted"/>
<protein>
    <submittedName>
        <fullName evidence="1">Uncharacterized protein</fullName>
    </submittedName>
</protein>
<evidence type="ECO:0000313" key="2">
    <source>
        <dbReference type="Proteomes" id="UP000481621"/>
    </source>
</evidence>
<dbReference type="Proteomes" id="UP000481621">
    <property type="component" value="Unassembled WGS sequence"/>
</dbReference>
<organism evidence="1 2">
    <name type="scientific">Neobacillus thermocopriae</name>
    <dbReference type="NCBI Taxonomy" id="1215031"/>
    <lineage>
        <taxon>Bacteria</taxon>
        <taxon>Bacillati</taxon>
        <taxon>Bacillota</taxon>
        <taxon>Bacilli</taxon>
        <taxon>Bacillales</taxon>
        <taxon>Bacillaceae</taxon>
        <taxon>Neobacillus</taxon>
    </lineage>
</organism>
<gene>
    <name evidence="1" type="ORF">G4Z05_11640</name>
</gene>
<evidence type="ECO:0000313" key="1">
    <source>
        <dbReference type="EMBL" id="NEX79511.1"/>
    </source>
</evidence>
<dbReference type="AlphaFoldDB" id="A0A6B3TU36"/>
<dbReference type="EMBL" id="JAAIUV010000018">
    <property type="protein sequence ID" value="NEX79511.1"/>
    <property type="molecule type" value="Genomic_DNA"/>
</dbReference>
<comment type="caution">
    <text evidence="1">The sequence shown here is derived from an EMBL/GenBank/DDBJ whole genome shotgun (WGS) entry which is preliminary data.</text>
</comment>
<name>A0A6B3TU36_9BACI</name>
<sequence>MKEPLEYSPIFYNEVIHYLETKWNRQLDDHERHVLIEGYRFGRLIEAENEIKILFSNQ</sequence>